<evidence type="ECO:0000256" key="5">
    <source>
        <dbReference type="SAM" id="MobiDB-lite"/>
    </source>
</evidence>
<comment type="caution">
    <text evidence="7">The sequence shown here is derived from an EMBL/GenBank/DDBJ whole genome shotgun (WGS) entry which is preliminary data.</text>
</comment>
<feature type="compositionally biased region" description="Acidic residues" evidence="5">
    <location>
        <begin position="119"/>
        <end position="135"/>
    </location>
</feature>
<keyword evidence="4" id="KW-0963">Cytoplasm</keyword>
<organism evidence="7 8">
    <name type="scientific">Rubellimicrobium rubrum</name>
    <dbReference type="NCBI Taxonomy" id="2585369"/>
    <lineage>
        <taxon>Bacteria</taxon>
        <taxon>Pseudomonadati</taxon>
        <taxon>Pseudomonadota</taxon>
        <taxon>Alphaproteobacteria</taxon>
        <taxon>Rhodobacterales</taxon>
        <taxon>Roseobacteraceae</taxon>
        <taxon>Rubellimicrobium</taxon>
    </lineage>
</organism>
<gene>
    <name evidence="7" type="primary">raiA</name>
    <name evidence="4" type="synonym">hpf</name>
    <name evidence="7" type="ORF">FHG66_19020</name>
</gene>
<protein>
    <recommendedName>
        <fullName evidence="3 4">Ribosome hibernation promoting factor</fullName>
        <shortName evidence="4">HPF</shortName>
    </recommendedName>
</protein>
<dbReference type="Gene3D" id="3.30.505.50">
    <property type="entry name" value="Sigma 54 modulation/S30EA ribosomal protein, C-terminal domain"/>
    <property type="match status" value="1"/>
</dbReference>
<dbReference type="Proteomes" id="UP000305887">
    <property type="component" value="Unassembled WGS sequence"/>
</dbReference>
<reference evidence="7 8" key="1">
    <citation type="submission" date="2019-06" db="EMBL/GenBank/DDBJ databases">
        <title>YIM 131921 draft genome.</title>
        <authorList>
            <person name="Jiang L."/>
        </authorList>
    </citation>
    <scope>NUCLEOTIDE SEQUENCE [LARGE SCALE GENOMIC DNA]</scope>
    <source>
        <strain evidence="7 8">YIM 131921</strain>
    </source>
</reference>
<sequence>MRIRVSGKDIDIGEALQTHVNQALAESTAKYAGRPTDATVTFSRDGHGFACEVFVHLSTGLTAQANGEAVDIYAAFEAARERMAKQLRRHKRRLKDHHKERPTPVDTVPAGSFVLAPFNEDDTDDVDAEPADDEMNGTPAGPTIIAETELRVPSLTVGEAVMQMELAHAPVLVFRNEKGGAINVVYRREDGNIGWIDPRVESGGSPVQG</sequence>
<evidence type="ECO:0000256" key="2">
    <source>
        <dbReference type="ARBA" id="ARBA00038695"/>
    </source>
</evidence>
<dbReference type="Gene3D" id="3.30.160.100">
    <property type="entry name" value="Ribosome hibernation promotion factor-like"/>
    <property type="match status" value="1"/>
</dbReference>
<dbReference type="PANTHER" id="PTHR33231:SF1">
    <property type="entry name" value="30S RIBOSOMAL PROTEIN"/>
    <property type="match status" value="1"/>
</dbReference>
<dbReference type="InterPro" id="IPR032528">
    <property type="entry name" value="Ribosom_S30AE_C"/>
</dbReference>
<dbReference type="EMBL" id="VDFU01000037">
    <property type="protein sequence ID" value="TNC46430.1"/>
    <property type="molecule type" value="Genomic_DNA"/>
</dbReference>
<dbReference type="InterPro" id="IPR034694">
    <property type="entry name" value="HPF_long/plastid"/>
</dbReference>
<dbReference type="GO" id="GO:0022627">
    <property type="term" value="C:cytosolic small ribosomal subunit"/>
    <property type="evidence" value="ECO:0007669"/>
    <property type="project" value="TreeGrafter"/>
</dbReference>
<dbReference type="CDD" id="cd00552">
    <property type="entry name" value="RaiA"/>
    <property type="match status" value="1"/>
</dbReference>
<comment type="subunit">
    <text evidence="4">Interacts with 100S ribosomes.</text>
</comment>
<evidence type="ECO:0000259" key="6">
    <source>
        <dbReference type="Pfam" id="PF16321"/>
    </source>
</evidence>
<dbReference type="OrthoDB" id="9794975at2"/>
<feature type="region of interest" description="Disordered" evidence="5">
    <location>
        <begin position="91"/>
        <end position="141"/>
    </location>
</feature>
<dbReference type="AlphaFoldDB" id="A0A5C4MQ50"/>
<dbReference type="InterPro" id="IPR038416">
    <property type="entry name" value="Ribosom_S30AE_C_sf"/>
</dbReference>
<proteinExistence type="inferred from homology"/>
<dbReference type="PANTHER" id="PTHR33231">
    <property type="entry name" value="30S RIBOSOMAL PROTEIN"/>
    <property type="match status" value="1"/>
</dbReference>
<comment type="subcellular location">
    <subcellularLocation>
        <location evidence="4">Cytoplasm</location>
    </subcellularLocation>
</comment>
<evidence type="ECO:0000313" key="8">
    <source>
        <dbReference type="Proteomes" id="UP000305887"/>
    </source>
</evidence>
<keyword evidence="8" id="KW-1185">Reference proteome</keyword>
<dbReference type="Pfam" id="PF02482">
    <property type="entry name" value="Ribosomal_S30AE"/>
    <property type="match status" value="1"/>
</dbReference>
<dbReference type="GO" id="GO:0045900">
    <property type="term" value="P:negative regulation of translational elongation"/>
    <property type="evidence" value="ECO:0007669"/>
    <property type="project" value="TreeGrafter"/>
</dbReference>
<accession>A0A5C4MQ50</accession>
<dbReference type="NCBIfam" id="TIGR00741">
    <property type="entry name" value="yfiA"/>
    <property type="match status" value="1"/>
</dbReference>
<evidence type="ECO:0000256" key="3">
    <source>
        <dbReference type="ARBA" id="ARBA00041148"/>
    </source>
</evidence>
<name>A0A5C4MQ50_9RHOB</name>
<dbReference type="Pfam" id="PF16321">
    <property type="entry name" value="Ribosom_S30AE_C"/>
    <property type="match status" value="1"/>
</dbReference>
<feature type="domain" description="Sigma 54 modulation/S30EA ribosomal protein C-terminal" evidence="6">
    <location>
        <begin position="142"/>
        <end position="194"/>
    </location>
</feature>
<comment type="subunit">
    <text evidence="2">Associates exclusively with 100S ribosomes, which are dimers of 70S ribosomes.</text>
</comment>
<dbReference type="InterPro" id="IPR050574">
    <property type="entry name" value="HPF/YfiA_ribosome-assoc"/>
</dbReference>
<dbReference type="HAMAP" id="MF_00839">
    <property type="entry name" value="HPF"/>
    <property type="match status" value="1"/>
</dbReference>
<dbReference type="SUPFAM" id="SSF69754">
    <property type="entry name" value="Ribosome binding protein Y (YfiA homologue)"/>
    <property type="match status" value="1"/>
</dbReference>
<dbReference type="GO" id="GO:0043024">
    <property type="term" value="F:ribosomal small subunit binding"/>
    <property type="evidence" value="ECO:0007669"/>
    <property type="project" value="TreeGrafter"/>
</dbReference>
<dbReference type="InterPro" id="IPR036567">
    <property type="entry name" value="RHF-like"/>
</dbReference>
<evidence type="ECO:0000256" key="4">
    <source>
        <dbReference type="HAMAP-Rule" id="MF_00839"/>
    </source>
</evidence>
<dbReference type="InterPro" id="IPR003489">
    <property type="entry name" value="RHF/RaiA"/>
</dbReference>
<evidence type="ECO:0000313" key="7">
    <source>
        <dbReference type="EMBL" id="TNC46430.1"/>
    </source>
</evidence>
<comment type="similarity">
    <text evidence="4">Belongs to the HPF/YfiA ribosome-associated protein family. Long HPF subfamily.</text>
</comment>
<keyword evidence="1 4" id="KW-0810">Translation regulation</keyword>
<comment type="function">
    <text evidence="4">Required for dimerization of active 70S ribosomes into 100S ribosomes in stationary phase; 100S ribosomes are translationally inactive and sometimes present during exponential growth.</text>
</comment>
<dbReference type="RefSeq" id="WP_139078632.1">
    <property type="nucleotide sequence ID" value="NZ_VDFU01000037.1"/>
</dbReference>
<evidence type="ECO:0000256" key="1">
    <source>
        <dbReference type="ARBA" id="ARBA00022845"/>
    </source>
</evidence>